<dbReference type="InterPro" id="IPR018062">
    <property type="entry name" value="HTH_AraC-typ_CS"/>
</dbReference>
<dbReference type="InterPro" id="IPR018060">
    <property type="entry name" value="HTH_AraC"/>
</dbReference>
<evidence type="ECO:0000259" key="8">
    <source>
        <dbReference type="PROSITE" id="PS50110"/>
    </source>
</evidence>
<dbReference type="PANTHER" id="PTHR43280">
    <property type="entry name" value="ARAC-FAMILY TRANSCRIPTIONAL REGULATOR"/>
    <property type="match status" value="1"/>
</dbReference>
<dbReference type="PROSITE" id="PS01124">
    <property type="entry name" value="HTH_ARAC_FAMILY_2"/>
    <property type="match status" value="1"/>
</dbReference>
<dbReference type="InterPro" id="IPR001789">
    <property type="entry name" value="Sig_transdc_resp-reg_receiver"/>
</dbReference>
<comment type="caution">
    <text evidence="6">Lacks conserved residue(s) required for the propagation of feature annotation.</text>
</comment>
<dbReference type="PRINTS" id="PR00032">
    <property type="entry name" value="HTHARAC"/>
</dbReference>
<dbReference type="EMBL" id="VUMT01000003">
    <property type="protein sequence ID" value="MSS62837.1"/>
    <property type="molecule type" value="Genomic_DNA"/>
</dbReference>
<gene>
    <name evidence="9" type="ORF">FYJ58_02960</name>
</gene>
<dbReference type="Pfam" id="PF12833">
    <property type="entry name" value="HTH_18"/>
    <property type="match status" value="1"/>
</dbReference>
<evidence type="ECO:0000256" key="1">
    <source>
        <dbReference type="ARBA" id="ARBA00018672"/>
    </source>
</evidence>
<evidence type="ECO:0000256" key="2">
    <source>
        <dbReference type="ARBA" id="ARBA00023015"/>
    </source>
</evidence>
<dbReference type="SUPFAM" id="SSF52172">
    <property type="entry name" value="CheY-like"/>
    <property type="match status" value="1"/>
</dbReference>
<dbReference type="PROSITE" id="PS50110">
    <property type="entry name" value="RESPONSE_REGULATORY"/>
    <property type="match status" value="1"/>
</dbReference>
<proteinExistence type="predicted"/>
<evidence type="ECO:0000313" key="10">
    <source>
        <dbReference type="Proteomes" id="UP000482209"/>
    </source>
</evidence>
<feature type="domain" description="HTH araC/xylS-type" evidence="7">
    <location>
        <begin position="420"/>
        <end position="518"/>
    </location>
</feature>
<evidence type="ECO:0000256" key="6">
    <source>
        <dbReference type="PROSITE-ProRule" id="PRU00169"/>
    </source>
</evidence>
<dbReference type="Gene3D" id="3.40.50.2300">
    <property type="match status" value="1"/>
</dbReference>
<evidence type="ECO:0000256" key="3">
    <source>
        <dbReference type="ARBA" id="ARBA00023125"/>
    </source>
</evidence>
<keyword evidence="4" id="KW-0804">Transcription</keyword>
<dbReference type="SUPFAM" id="SSF46689">
    <property type="entry name" value="Homeodomain-like"/>
    <property type="match status" value="2"/>
</dbReference>
<dbReference type="PANTHER" id="PTHR43280:SF2">
    <property type="entry name" value="HTH-TYPE TRANSCRIPTIONAL REGULATOR EXSA"/>
    <property type="match status" value="1"/>
</dbReference>
<dbReference type="InterPro" id="IPR020449">
    <property type="entry name" value="Tscrpt_reg_AraC-type_HTH"/>
</dbReference>
<dbReference type="AlphaFoldDB" id="A0A6L5XWD2"/>
<keyword evidence="3" id="KW-0238">DNA-binding</keyword>
<dbReference type="Pfam" id="PF17853">
    <property type="entry name" value="GGDEF_2"/>
    <property type="match status" value="1"/>
</dbReference>
<sequence>MERIIIADNDKEHAKIIEQMIKKRIKGVHTVIYEDHFSGMIESIYKEKVAVVIMAVNVSGINGLELGKQIRGFSPFTQFIFISSCDYFEFVREALQLLAVDYLLKPVNENSLVAAIERAMRRHRLITREQEVVKEQGMRIDEANKYVEYSFIYSTLFNSDFSGLMNRYRDLLGLGDSGYILNIEIDSQESNSPINLKRDDDILYRHLKEIISQHNVCVVGPRIINRILVLVSNDKEELSESSMSDIKLAAHIIVSLKDTFMINVSIGVGSQQKLRNIHHSYEEAVRCLRYKGVHNVVRIRDIEHVDISHEEYIKLETEVLKNVRFGNASAVDTFAELLDMLRPLQEEVRRNRIFELIVLAGHEAKVDGRDSIDYINYGKTFEEVKTISLDKIEMWAYQKFEFIINSVHSNRIGKKSEGVRNAIRYMEEYYMEPISLEEISSYVGVTPQHFSKVFKEETGKNYIEWLTNYRMDVAKGLLMEGKQTIKEVCFKVGYNDPNYFSRIFKKIEGYSPSEFLNVGKKEKKKTDK</sequence>
<keyword evidence="2" id="KW-0805">Transcription regulation</keyword>
<dbReference type="SMART" id="SM00342">
    <property type="entry name" value="HTH_ARAC"/>
    <property type="match status" value="1"/>
</dbReference>
<dbReference type="Proteomes" id="UP000482209">
    <property type="component" value="Unassembled WGS sequence"/>
</dbReference>
<dbReference type="Pfam" id="PF00072">
    <property type="entry name" value="Response_reg"/>
    <property type="match status" value="1"/>
</dbReference>
<organism evidence="9 10">
    <name type="scientific">Velocimicrobium porci</name>
    <dbReference type="NCBI Taxonomy" id="2606634"/>
    <lineage>
        <taxon>Bacteria</taxon>
        <taxon>Bacillati</taxon>
        <taxon>Bacillota</taxon>
        <taxon>Clostridia</taxon>
        <taxon>Lachnospirales</taxon>
        <taxon>Lachnospiraceae</taxon>
        <taxon>Velocimicrobium</taxon>
    </lineage>
</organism>
<evidence type="ECO:0000313" key="9">
    <source>
        <dbReference type="EMBL" id="MSS62837.1"/>
    </source>
</evidence>
<evidence type="ECO:0000256" key="5">
    <source>
        <dbReference type="ARBA" id="ARBA00024867"/>
    </source>
</evidence>
<dbReference type="Gene3D" id="1.10.10.60">
    <property type="entry name" value="Homeodomain-like"/>
    <property type="match status" value="2"/>
</dbReference>
<dbReference type="GO" id="GO:0003700">
    <property type="term" value="F:DNA-binding transcription factor activity"/>
    <property type="evidence" value="ECO:0007669"/>
    <property type="project" value="InterPro"/>
</dbReference>
<dbReference type="PROSITE" id="PS00041">
    <property type="entry name" value="HTH_ARAC_FAMILY_1"/>
    <property type="match status" value="1"/>
</dbReference>
<dbReference type="InterPro" id="IPR041522">
    <property type="entry name" value="CdaR_GGDEF"/>
</dbReference>
<comment type="function">
    <text evidence="5">May play the central regulatory role in sporulation. It may be an element of the effector pathway responsible for the activation of sporulation genes in response to nutritional stress. Spo0A may act in concert with spo0H (a sigma factor) to control the expression of some genes that are critical to the sporulation process.</text>
</comment>
<reference evidence="9 10" key="1">
    <citation type="submission" date="2019-08" db="EMBL/GenBank/DDBJ databases">
        <title>In-depth cultivation of the pig gut microbiome towards novel bacterial diversity and tailored functional studies.</title>
        <authorList>
            <person name="Wylensek D."/>
            <person name="Hitch T.C.A."/>
            <person name="Clavel T."/>
        </authorList>
    </citation>
    <scope>NUCLEOTIDE SEQUENCE [LARGE SCALE GENOMIC DNA]</scope>
    <source>
        <strain evidence="9 10">WCA-693-APC-MOT-I</strain>
    </source>
</reference>
<keyword evidence="10" id="KW-1185">Reference proteome</keyword>
<evidence type="ECO:0000256" key="4">
    <source>
        <dbReference type="ARBA" id="ARBA00023163"/>
    </source>
</evidence>
<name>A0A6L5XWD2_9FIRM</name>
<dbReference type="RefSeq" id="WP_154517011.1">
    <property type="nucleotide sequence ID" value="NZ_VUMT01000003.1"/>
</dbReference>
<protein>
    <recommendedName>
        <fullName evidence="1">Stage 0 sporulation protein A homolog</fullName>
    </recommendedName>
</protein>
<evidence type="ECO:0000259" key="7">
    <source>
        <dbReference type="PROSITE" id="PS01124"/>
    </source>
</evidence>
<dbReference type="GO" id="GO:0000160">
    <property type="term" value="P:phosphorelay signal transduction system"/>
    <property type="evidence" value="ECO:0007669"/>
    <property type="project" value="InterPro"/>
</dbReference>
<feature type="domain" description="Response regulatory" evidence="8">
    <location>
        <begin position="3"/>
        <end position="120"/>
    </location>
</feature>
<comment type="caution">
    <text evidence="9">The sequence shown here is derived from an EMBL/GenBank/DDBJ whole genome shotgun (WGS) entry which is preliminary data.</text>
</comment>
<dbReference type="InterPro" id="IPR009057">
    <property type="entry name" value="Homeodomain-like_sf"/>
</dbReference>
<accession>A0A6L5XWD2</accession>
<dbReference type="InterPro" id="IPR011006">
    <property type="entry name" value="CheY-like_superfamily"/>
</dbReference>
<dbReference type="GO" id="GO:0043565">
    <property type="term" value="F:sequence-specific DNA binding"/>
    <property type="evidence" value="ECO:0007669"/>
    <property type="project" value="InterPro"/>
</dbReference>
<dbReference type="SMART" id="SM00448">
    <property type="entry name" value="REC"/>
    <property type="match status" value="1"/>
</dbReference>